<reference evidence="5" key="1">
    <citation type="submission" date="2019-08" db="EMBL/GenBank/DDBJ databases">
        <authorList>
            <person name="Kucharzyk K."/>
            <person name="Murdoch R.W."/>
            <person name="Higgins S."/>
            <person name="Loffler F."/>
        </authorList>
    </citation>
    <scope>NUCLEOTIDE SEQUENCE</scope>
</reference>
<evidence type="ECO:0000313" key="5">
    <source>
        <dbReference type="EMBL" id="MPM36242.1"/>
    </source>
</evidence>
<protein>
    <recommendedName>
        <fullName evidence="4">Multidrug resistance protein MdtA-like barrel-sandwich hybrid domain-containing protein</fullName>
    </recommendedName>
</protein>
<comment type="caution">
    <text evidence="5">The sequence shown here is derived from an EMBL/GenBank/DDBJ whole genome shotgun (WGS) entry which is preliminary data.</text>
</comment>
<dbReference type="Gene3D" id="2.40.50.100">
    <property type="match status" value="1"/>
</dbReference>
<keyword evidence="2 3" id="KW-0175">Coiled coil</keyword>
<dbReference type="InterPro" id="IPR050465">
    <property type="entry name" value="UPF0194_transport"/>
</dbReference>
<dbReference type="Gene3D" id="2.40.30.170">
    <property type="match status" value="1"/>
</dbReference>
<evidence type="ECO:0000256" key="2">
    <source>
        <dbReference type="ARBA" id="ARBA00023054"/>
    </source>
</evidence>
<feature type="coiled-coil region" evidence="3">
    <location>
        <begin position="97"/>
        <end position="148"/>
    </location>
</feature>
<name>A0A644Z5Z4_9ZZZZ</name>
<gene>
    <name evidence="5" type="ORF">SDC9_82837</name>
</gene>
<feature type="domain" description="Multidrug resistance protein MdtA-like barrel-sandwich hybrid" evidence="4">
    <location>
        <begin position="39"/>
        <end position="206"/>
    </location>
</feature>
<dbReference type="PROSITE" id="PS51257">
    <property type="entry name" value="PROKAR_LIPOPROTEIN"/>
    <property type="match status" value="1"/>
</dbReference>
<dbReference type="PANTHER" id="PTHR32347:SF23">
    <property type="entry name" value="BLL5650 PROTEIN"/>
    <property type="match status" value="1"/>
</dbReference>
<dbReference type="SUPFAM" id="SSF111369">
    <property type="entry name" value="HlyD-like secretion proteins"/>
    <property type="match status" value="1"/>
</dbReference>
<dbReference type="GO" id="GO:0030313">
    <property type="term" value="C:cell envelope"/>
    <property type="evidence" value="ECO:0007669"/>
    <property type="project" value="UniProtKB-SubCell"/>
</dbReference>
<proteinExistence type="predicted"/>
<dbReference type="PANTHER" id="PTHR32347">
    <property type="entry name" value="EFFLUX SYSTEM COMPONENT YKNX-RELATED"/>
    <property type="match status" value="1"/>
</dbReference>
<dbReference type="InterPro" id="IPR058625">
    <property type="entry name" value="MdtA-like_BSH"/>
</dbReference>
<evidence type="ECO:0000259" key="4">
    <source>
        <dbReference type="Pfam" id="PF25917"/>
    </source>
</evidence>
<accession>A0A644Z5Z4</accession>
<dbReference type="AlphaFoldDB" id="A0A644Z5Z4"/>
<evidence type="ECO:0000256" key="3">
    <source>
        <dbReference type="SAM" id="Coils"/>
    </source>
</evidence>
<comment type="subcellular location">
    <subcellularLocation>
        <location evidence="1">Cell envelope</location>
    </subcellularLocation>
</comment>
<sequence length="298" mass="32415">MKLIKLFTLPIIALLFASCSGNDNDYDANGSFEATEIIVSSQGNGQILSLDVVEGQIVQAGEVVGQLDTTQLYLQKMSLISNAQGVRAQRPNIGTQTAAIEKQIQTLQRERTRTQNLVAANAANKKQLDDINAQIEVLQKQLSAQTSTLQKSSDNISAQSSALQIQVAQLEDLLEKCTIKSPISGVVLNKYAEQGELAGTGSPLFKVADIENMYLRAYVTNDQLSGIKLNGKVTVRVDAGDGEMRSYSGTVSWISDKSEFTPKTIQTKNERANLVYATKIAVKNDGFLKIGMYGEVKF</sequence>
<evidence type="ECO:0000256" key="1">
    <source>
        <dbReference type="ARBA" id="ARBA00004196"/>
    </source>
</evidence>
<dbReference type="EMBL" id="VSSQ01007544">
    <property type="protein sequence ID" value="MPM36242.1"/>
    <property type="molecule type" value="Genomic_DNA"/>
</dbReference>
<dbReference type="Pfam" id="PF25917">
    <property type="entry name" value="BSH_RND"/>
    <property type="match status" value="1"/>
</dbReference>
<organism evidence="5">
    <name type="scientific">bioreactor metagenome</name>
    <dbReference type="NCBI Taxonomy" id="1076179"/>
    <lineage>
        <taxon>unclassified sequences</taxon>
        <taxon>metagenomes</taxon>
        <taxon>ecological metagenomes</taxon>
    </lineage>
</organism>